<feature type="region of interest" description="Disordered" evidence="6">
    <location>
        <begin position="804"/>
        <end position="825"/>
    </location>
</feature>
<feature type="region of interest" description="Disordered" evidence="6">
    <location>
        <begin position="194"/>
        <end position="213"/>
    </location>
</feature>
<dbReference type="Pfam" id="PF05380">
    <property type="entry name" value="Peptidase_A17"/>
    <property type="match status" value="1"/>
</dbReference>
<sequence length="2181" mass="245628">MATSSRRQSVVRQLGNDESNFECPLCTRPNVADKWMVQCDVCESWIHFSCAGVDNTISNKPFTCVRCAPPPPPAGSRSCRSTTSSVRAARRELELQRLAEEKAFQERLLRERQEEEEAMQKRVAEQEQERRKRAMQEKLELEKQYIERKFDLLRAELDEDDDDRSVRSRRSTRSVQRTVQTWVREQEKLTMATGTGIDTIPTGPTSNTGTLPKTTSAAIQDAGQTVDTSQVDAHIDLPATATIDLTALNISPPTSRQKDQHAPLNMVISPLIQSASRRDRFSTCLPQQVGEQQLQKNAGQHQPQQRNESSAFVDSTTKTVTLVDSNTLSQGMLSVSAPLFTNDSQGHFIAPPRPTGGELLSRFTRLAHVETIPNNPSQRQLLSKPFVENAPNSLGTLNTPLVPVFPPTHQRVTSVSSYSYPITTPMVFDRGQNVSSVTRSASDPRVVAPVYAGVAGIHPNAAEPTTSVPVSRPPPDMTRFEMPPIGIQSSLPPLAPLDGPTAQQIAARHVVPKDLPAFSGDPTEWPLFASSYYNSTAMCGYSDGENLMRLQRSLKGNAREAVHCHLLHPASVPQVMMTLQTLFGRPELIVRSLLNKVQSTPAPKADKLETLISFGLAVQNLCSHLQSMGMEAHLSNPTLLQELVDKLPTNLKLDWALHQRQLATVDLSSFGNYMSTIVFAASKVSVGSEPVRRFEKPKGKEKGFLNVHSTEEVSNNDREERKGSSAGQTRTPYTPKPCPVCKKEPHKVKDCRSFLKATIDDRWKLVHQANLCRRCLIGHGKWPCKATVCGMDGCELRHHRLLHPGRPESSSSAKDQPKVTGTVGVHRHQSRPTLFRIIPVTVHANGTSIRTLAFLDDGSSYTLVEQDLADELGVTGELEPLCLQWTSGITRTEANSRLLQIEVSGVDSNRKHILEDVRTVEKLDLPLQSLRYLELAEKYEYPRGLPVASYDNTVPRILIGVDNANLLVTLKKREGKKFEPVATKTRLGWTIYGNVEGFGEPSHRLLHICARSADEKLHEKVKEFFSIESVGVAVATRIEAEDERRARTIMEETTIRTSSGRFQTGLLWRNDYVEFPDSRAMAEHRLKCLERRLSKNPELYSNVKQQIKDYQRKGYAHELTEVEANNSDPRRVWCLPLGVVTNPNKPGRVRVVWDAAAKIEGISFNSMLMKGPDMTASLSTVLYRFRQRQIAIAGDIREMFHQIQIRPQDRQAQRFLWRDEPGEACKEYVMDVATFGSTCSPSSAQYIKNRNAEEWSEQYPEAAVAIIECHYVDDYLDSLDSEEEAVRLALDVKTVHAKAGFDIRNWLSNSELVLQRVGDPGQQITKSFTVGKGSETERVLGMSWTPKEDTFTFAVNFRSDIQSLISGTSVPTKRQVLRVVMSVFDPLGLVAVFVIHGKCLVQDIWRTKIGWDDPIPEKLHETWRRWIQVLQQLPQLELPRCYFPNYSVGSLRSLQLHVFVDASETAYSCVAYFRIEDQERGFRCALVSSKTKVAPLKPLSIPRLELQAAVIGTRLMKSIQQSHTLPVCRRVIWSDSRTVLSWIQSDQRNYRQFVAFRISEILDETKLEEWRWIPSRLNVADEATKWGNGPNLSENSRWFCGPEFLCKEESEWPKQELPEADTAEEQRPVHAHHRAAEEPIVDFTRFSSLQRLVRTVAYVRRFIAVSRRRFVAEVPASAILSRQEIQEAEFTLWHWVQAEVYPDELHTLRVNQQLETHERRKFGKTSPLRKLCCFIDQAGVIRLDGRLGNAPHASYAAKFPVILPKKHPFTGLLVLSFHQRFAHGNGQTVINEIRQRFHISSLRIMVRQVAKQCAWCTVYKSSPRFPKMAPLPEVRVTPYVRAFTYIGVDYCGPFSLRIRRYEVKKWVMLVTCLTVRAVHLEVVGSLSTEGCKMAIRRFIARRGSPLEIYSDQGTNFIGASRELREEIASINKDLVGTFTNADTQWRFNPPATPHMGGAWERLVKSVKTALRTISAGRKPDEETFYTYLTEVESIVNSRPLTEVPLECEDGEAITPNHFLLLNSSGVVQPPQLPIANGAALRTNWNQIQYLLDQFWAKWIREYLPIINCRSKWLTDAKPVQPGDLVMVVDAGSRNSWKRGKIVKIYKGADGVVRRADVQTIYGLLQRSVTGLVVLEVMKNGTAAGSCQQYGSGNVGETDHPAALPPVGKSGLTSNSERQGDR</sequence>
<evidence type="ECO:0000259" key="7">
    <source>
        <dbReference type="PROSITE" id="PS50016"/>
    </source>
</evidence>
<reference evidence="9" key="2">
    <citation type="submission" date="2025-05" db="UniProtKB">
        <authorList>
            <consortium name="EnsemblMetazoa"/>
        </authorList>
    </citation>
    <scope>IDENTIFICATION</scope>
    <source>
        <strain evidence="9">Foshan</strain>
    </source>
</reference>
<dbReference type="InterPro" id="IPR012337">
    <property type="entry name" value="RNaseH-like_sf"/>
</dbReference>
<dbReference type="Pfam" id="PF03564">
    <property type="entry name" value="DUF1759"/>
    <property type="match status" value="1"/>
</dbReference>
<dbReference type="SMART" id="SM00249">
    <property type="entry name" value="PHD"/>
    <property type="match status" value="1"/>
</dbReference>
<dbReference type="Pfam" id="PF00078">
    <property type="entry name" value="RVT_1"/>
    <property type="match status" value="1"/>
</dbReference>
<dbReference type="InterPro" id="IPR043502">
    <property type="entry name" value="DNA/RNA_pol_sf"/>
</dbReference>
<dbReference type="RefSeq" id="XP_062704146.1">
    <property type="nucleotide sequence ID" value="XM_062848162.1"/>
</dbReference>
<feature type="coiled-coil region" evidence="5">
    <location>
        <begin position="95"/>
        <end position="156"/>
    </location>
</feature>
<proteinExistence type="predicted"/>
<dbReference type="Pfam" id="PF00628">
    <property type="entry name" value="PHD"/>
    <property type="match status" value="1"/>
</dbReference>
<dbReference type="Pfam" id="PF18701">
    <property type="entry name" value="DUF5641"/>
    <property type="match status" value="1"/>
</dbReference>
<feature type="domain" description="PHD-type" evidence="7">
    <location>
        <begin position="20"/>
        <end position="70"/>
    </location>
</feature>
<keyword evidence="5" id="KW-0175">Coiled coil</keyword>
<feature type="region of interest" description="Disordered" evidence="6">
    <location>
        <begin position="292"/>
        <end position="313"/>
    </location>
</feature>
<keyword evidence="1" id="KW-0479">Metal-binding</keyword>
<dbReference type="Gene3D" id="2.60.120.650">
    <property type="entry name" value="Cupin"/>
    <property type="match status" value="1"/>
</dbReference>
<keyword evidence="3" id="KW-0862">Zinc</keyword>
<reference evidence="10" key="1">
    <citation type="journal article" date="2015" name="Proc. Natl. Acad. Sci. U.S.A.">
        <title>Genome sequence of the Asian Tiger mosquito, Aedes albopictus, reveals insights into its biology, genetics, and evolution.</title>
        <authorList>
            <person name="Chen X.G."/>
            <person name="Jiang X."/>
            <person name="Gu J."/>
            <person name="Xu M."/>
            <person name="Wu Y."/>
            <person name="Deng Y."/>
            <person name="Zhang C."/>
            <person name="Bonizzoni M."/>
            <person name="Dermauw W."/>
            <person name="Vontas J."/>
            <person name="Armbruster P."/>
            <person name="Huang X."/>
            <person name="Yang Y."/>
            <person name="Zhang H."/>
            <person name="He W."/>
            <person name="Peng H."/>
            <person name="Liu Y."/>
            <person name="Wu K."/>
            <person name="Chen J."/>
            <person name="Lirakis M."/>
            <person name="Topalis P."/>
            <person name="Van Leeuwen T."/>
            <person name="Hall A.B."/>
            <person name="Jiang X."/>
            <person name="Thorpe C."/>
            <person name="Mueller R.L."/>
            <person name="Sun C."/>
            <person name="Waterhouse R.M."/>
            <person name="Yan G."/>
            <person name="Tu Z.J."/>
            <person name="Fang X."/>
            <person name="James A.A."/>
        </authorList>
    </citation>
    <scope>NUCLEOTIDE SEQUENCE [LARGE SCALE GENOMIC DNA]</scope>
    <source>
        <strain evidence="10">Foshan</strain>
    </source>
</reference>
<dbReference type="InterPro" id="IPR043128">
    <property type="entry name" value="Rev_trsase/Diguanyl_cyclase"/>
</dbReference>
<dbReference type="Gene3D" id="3.30.70.270">
    <property type="match status" value="1"/>
</dbReference>
<dbReference type="PANTHER" id="PTHR47331:SF1">
    <property type="entry name" value="GAG-LIKE PROTEIN"/>
    <property type="match status" value="1"/>
</dbReference>
<dbReference type="InterPro" id="IPR008042">
    <property type="entry name" value="Retrotrans_Pao"/>
</dbReference>
<feature type="region of interest" description="Disordered" evidence="6">
    <location>
        <begin position="2151"/>
        <end position="2181"/>
    </location>
</feature>
<evidence type="ECO:0000256" key="1">
    <source>
        <dbReference type="ARBA" id="ARBA00022723"/>
    </source>
</evidence>
<dbReference type="InterPro" id="IPR019787">
    <property type="entry name" value="Znf_PHD-finger"/>
</dbReference>
<keyword evidence="2 4" id="KW-0863">Zinc-finger</keyword>
<dbReference type="InterPro" id="IPR005312">
    <property type="entry name" value="DUF1759"/>
</dbReference>
<accession>A0ABM1YK57</accession>
<dbReference type="InterPro" id="IPR040676">
    <property type="entry name" value="DUF5641"/>
</dbReference>
<feature type="region of interest" description="Disordered" evidence="6">
    <location>
        <begin position="705"/>
        <end position="738"/>
    </location>
</feature>
<dbReference type="Gene3D" id="3.10.10.10">
    <property type="entry name" value="HIV Type 1 Reverse Transcriptase, subunit A, domain 1"/>
    <property type="match status" value="1"/>
</dbReference>
<evidence type="ECO:0000256" key="4">
    <source>
        <dbReference type="PROSITE-ProRule" id="PRU00146"/>
    </source>
</evidence>
<dbReference type="InterPro" id="IPR001584">
    <property type="entry name" value="Integrase_cat-core"/>
</dbReference>
<feature type="compositionally biased region" description="Low complexity" evidence="6">
    <location>
        <begin position="194"/>
        <end position="205"/>
    </location>
</feature>
<name>A0ABM1YK57_AEDAL</name>
<dbReference type="SUPFAM" id="SSF57903">
    <property type="entry name" value="FYVE/PHD zinc finger"/>
    <property type="match status" value="1"/>
</dbReference>
<dbReference type="GeneID" id="134286538"/>
<dbReference type="Gene3D" id="3.30.420.10">
    <property type="entry name" value="Ribonuclease H-like superfamily/Ribonuclease H"/>
    <property type="match status" value="1"/>
</dbReference>
<feature type="compositionally biased region" description="Basic and acidic residues" evidence="6">
    <location>
        <begin position="705"/>
        <end position="723"/>
    </location>
</feature>
<dbReference type="InterPro" id="IPR000477">
    <property type="entry name" value="RT_dom"/>
</dbReference>
<dbReference type="EnsemblMetazoa" id="AALFPA23_009889.R13704">
    <property type="protein sequence ID" value="AALFPA23_009889.P13704"/>
    <property type="gene ID" value="AALFPA23_009889"/>
</dbReference>
<dbReference type="CDD" id="cd15489">
    <property type="entry name" value="PHD_SF"/>
    <property type="match status" value="1"/>
</dbReference>
<feature type="region of interest" description="Disordered" evidence="6">
    <location>
        <begin position="159"/>
        <end position="179"/>
    </location>
</feature>
<evidence type="ECO:0000259" key="8">
    <source>
        <dbReference type="PROSITE" id="PS50994"/>
    </source>
</evidence>
<dbReference type="InterPro" id="IPR001965">
    <property type="entry name" value="Znf_PHD"/>
</dbReference>
<protein>
    <recommendedName>
        <fullName evidence="11">Endonuclease</fullName>
    </recommendedName>
</protein>
<dbReference type="PROSITE" id="PS50994">
    <property type="entry name" value="INTEGRASE"/>
    <property type="match status" value="1"/>
</dbReference>
<evidence type="ECO:0000313" key="10">
    <source>
        <dbReference type="Proteomes" id="UP000069940"/>
    </source>
</evidence>
<dbReference type="PROSITE" id="PS50016">
    <property type="entry name" value="ZF_PHD_2"/>
    <property type="match status" value="1"/>
</dbReference>
<evidence type="ECO:0000313" key="9">
    <source>
        <dbReference type="EnsemblMetazoa" id="AALFPA23_009889.P13704"/>
    </source>
</evidence>
<evidence type="ECO:0008006" key="11">
    <source>
        <dbReference type="Google" id="ProtNLM"/>
    </source>
</evidence>
<feature type="domain" description="Integrase catalytic" evidence="8">
    <location>
        <begin position="1834"/>
        <end position="2023"/>
    </location>
</feature>
<organism evidence="9 10">
    <name type="scientific">Aedes albopictus</name>
    <name type="common">Asian tiger mosquito</name>
    <name type="synonym">Stegomyia albopicta</name>
    <dbReference type="NCBI Taxonomy" id="7160"/>
    <lineage>
        <taxon>Eukaryota</taxon>
        <taxon>Metazoa</taxon>
        <taxon>Ecdysozoa</taxon>
        <taxon>Arthropoda</taxon>
        <taxon>Hexapoda</taxon>
        <taxon>Insecta</taxon>
        <taxon>Pterygota</taxon>
        <taxon>Neoptera</taxon>
        <taxon>Endopterygota</taxon>
        <taxon>Diptera</taxon>
        <taxon>Nematocera</taxon>
        <taxon>Culicoidea</taxon>
        <taxon>Culicidae</taxon>
        <taxon>Culicinae</taxon>
        <taxon>Aedini</taxon>
        <taxon>Aedes</taxon>
        <taxon>Stegomyia</taxon>
    </lineage>
</organism>
<dbReference type="InterPro" id="IPR011011">
    <property type="entry name" value="Znf_FYVE_PHD"/>
</dbReference>
<dbReference type="PANTHER" id="PTHR47331">
    <property type="entry name" value="PHD-TYPE DOMAIN-CONTAINING PROTEIN"/>
    <property type="match status" value="1"/>
</dbReference>
<dbReference type="SUPFAM" id="SSF53098">
    <property type="entry name" value="Ribonuclease H-like"/>
    <property type="match status" value="1"/>
</dbReference>
<evidence type="ECO:0000256" key="3">
    <source>
        <dbReference type="ARBA" id="ARBA00022833"/>
    </source>
</evidence>
<dbReference type="SUPFAM" id="SSF56672">
    <property type="entry name" value="DNA/RNA polymerases"/>
    <property type="match status" value="1"/>
</dbReference>
<dbReference type="Proteomes" id="UP000069940">
    <property type="component" value="Unassembled WGS sequence"/>
</dbReference>
<keyword evidence="10" id="KW-1185">Reference proteome</keyword>
<feature type="compositionally biased region" description="Polar residues" evidence="6">
    <location>
        <begin position="2170"/>
        <end position="2181"/>
    </location>
</feature>
<evidence type="ECO:0000256" key="2">
    <source>
        <dbReference type="ARBA" id="ARBA00022771"/>
    </source>
</evidence>
<evidence type="ECO:0000256" key="5">
    <source>
        <dbReference type="SAM" id="Coils"/>
    </source>
</evidence>
<dbReference type="InterPro" id="IPR036397">
    <property type="entry name" value="RNaseH_sf"/>
</dbReference>
<evidence type="ECO:0000256" key="6">
    <source>
        <dbReference type="SAM" id="MobiDB-lite"/>
    </source>
</evidence>